<evidence type="ECO:0000313" key="7">
    <source>
        <dbReference type="EMBL" id="MBA4610856.1"/>
    </source>
</evidence>
<dbReference type="EMBL" id="JACEON010000003">
    <property type="protein sequence ID" value="MBA4610856.1"/>
    <property type="molecule type" value="Genomic_DNA"/>
</dbReference>
<evidence type="ECO:0000256" key="1">
    <source>
        <dbReference type="ARBA" id="ARBA00022962"/>
    </source>
</evidence>
<dbReference type="PRINTS" id="PR00096">
    <property type="entry name" value="GATASE"/>
</dbReference>
<dbReference type="InterPro" id="IPR006805">
    <property type="entry name" value="Anth_synth_I_N"/>
</dbReference>
<accession>A0A838XQI9</accession>
<dbReference type="GO" id="GO:0000162">
    <property type="term" value="P:L-tryptophan biosynthetic process"/>
    <property type="evidence" value="ECO:0007669"/>
    <property type="project" value="UniProtKB-UniRule"/>
</dbReference>
<evidence type="ECO:0000259" key="6">
    <source>
        <dbReference type="Pfam" id="PF04715"/>
    </source>
</evidence>
<dbReference type="InterPro" id="IPR010112">
    <property type="entry name" value="TrpE-G_bact"/>
</dbReference>
<comment type="pathway">
    <text evidence="3">Amino-acid biosynthesis; L-tryptophan biosynthesis; L-tryptophan from chorismate: step 1/5.</text>
</comment>
<keyword evidence="3" id="KW-0057">Aromatic amino acid biosynthesis</keyword>
<dbReference type="PRINTS" id="PR00099">
    <property type="entry name" value="CPSGATASE"/>
</dbReference>
<feature type="domain" description="Chorismate-utilising enzyme C-terminal" evidence="5">
    <location>
        <begin position="244"/>
        <end position="497"/>
    </location>
</feature>
<dbReference type="RefSeq" id="WP_181759053.1">
    <property type="nucleotide sequence ID" value="NZ_BMCR01000004.1"/>
</dbReference>
<proteinExistence type="predicted"/>
<dbReference type="SUPFAM" id="SSF52317">
    <property type="entry name" value="Class I glutamine amidotransferase-like"/>
    <property type="match status" value="1"/>
</dbReference>
<dbReference type="PROSITE" id="PS51273">
    <property type="entry name" value="GATASE_TYPE_1"/>
    <property type="match status" value="1"/>
</dbReference>
<keyword evidence="1" id="KW-0315">Glutamine amidotransferase</keyword>
<reference evidence="7 8" key="2">
    <citation type="submission" date="2020-08" db="EMBL/GenBank/DDBJ databases">
        <title>Stappia taiwanensis sp. nov., isolated from a coastal thermal spring.</title>
        <authorList>
            <person name="Kampfer P."/>
        </authorList>
    </citation>
    <scope>NUCLEOTIDE SEQUENCE [LARGE SCALE GENOMIC DNA]</scope>
    <source>
        <strain evidence="7 8">DSM 23284</strain>
    </source>
</reference>
<evidence type="ECO:0000256" key="3">
    <source>
        <dbReference type="PIRNR" id="PIRNR036934"/>
    </source>
</evidence>
<feature type="domain" description="Anthranilate synthase component I N-terminal" evidence="6">
    <location>
        <begin position="37"/>
        <end position="203"/>
    </location>
</feature>
<sequence>MQAGHAQTFQTEGGITVSVASRPADYAEGISRWVDRLDSERGVVLSSSYEYPGRYTRWDMALANPPLVLEAQGRRAHVRALNARGAVLVPAIEQALQGHPDIARLDRDGDGDTLLIEIAVPNRAFAEEERSRQPSVFSVMRAISALFACDDAHLGLYGAFGYDLAFQFEPIDLVIERPDDQRDVVLYLPDEILLVDHYGRKAHVLEYDFTVGGRSTEGLARDGAAVPYHPASEDPGRGDHAPGEYAELVRAAKEYFRRGDLFETVPGQTFYERCPAPPSAVSRKLQDINPSPFGFFINLGNAEYLVGASPEMYVRVTGGRRVETCPISGTIRRGRNAIEDEAQIRKLLNSAKDEAELTMCSDVDRNDKSRICVPGSVRVIGRRQIELYSRLIHTVDHIEGTLRDDLDALDAFLSHTWAVTVTGAPKRWAMEFIEKHERTPRAWYGGAIGAILFNGEMNTGLTLRTVRIKDGVAQIRAGATLLYDSVPEDEEAETELKAEAMRTAVREAGQTGPAGADAERDLPGAGLRILLVDHEDSFVHTLANYFRQTGAEVVTYRSPVSDAVFHDVDPDLVVLSPGPGSPSDFDCASTIGRARARGLPIFGVCLGLQALTEALGGSLAQLEVPMHGKPSPVTFTGDSLLFAGLSSPVTVGRYHSLHARRDTLPEGLRITSESTDGVIMAIEHEREPIAAVQFHPESIMSLDQEAGHRIIRNVVTKLARSRQRQVAASA</sequence>
<feature type="domain" description="Glutamine amidotransferase" evidence="4">
    <location>
        <begin position="530"/>
        <end position="713"/>
    </location>
</feature>
<dbReference type="PANTHER" id="PTHR11236:SF9">
    <property type="entry name" value="ANTHRANILATE SYNTHASE COMPONENT 1"/>
    <property type="match status" value="1"/>
</dbReference>
<dbReference type="Proteomes" id="UP000559404">
    <property type="component" value="Unassembled WGS sequence"/>
</dbReference>
<dbReference type="NCBIfam" id="TIGR00566">
    <property type="entry name" value="trpG_papA"/>
    <property type="match status" value="1"/>
</dbReference>
<dbReference type="Pfam" id="PF00117">
    <property type="entry name" value="GATase"/>
    <property type="match status" value="1"/>
</dbReference>
<evidence type="ECO:0000256" key="2">
    <source>
        <dbReference type="NCBIfam" id="TIGR01815"/>
    </source>
</evidence>
<dbReference type="AlphaFoldDB" id="A0A838XQI9"/>
<protein>
    <recommendedName>
        <fullName evidence="2 3">Anthranilate synthase</fullName>
        <ecNumber evidence="2 3">4.1.3.27</ecNumber>
    </recommendedName>
</protein>
<dbReference type="Gene3D" id="3.60.120.10">
    <property type="entry name" value="Anthranilate synthase"/>
    <property type="match status" value="1"/>
</dbReference>
<dbReference type="NCBIfam" id="TIGR01815">
    <property type="entry name" value="TrpE-clade3"/>
    <property type="match status" value="1"/>
</dbReference>
<gene>
    <name evidence="7" type="ORF">H1W37_04285</name>
</gene>
<name>A0A838XQI9_9HYPH</name>
<dbReference type="InterPro" id="IPR019999">
    <property type="entry name" value="Anth_synth_I-like"/>
</dbReference>
<dbReference type="InterPro" id="IPR029062">
    <property type="entry name" value="Class_I_gatase-like"/>
</dbReference>
<dbReference type="InterPro" id="IPR017926">
    <property type="entry name" value="GATASE"/>
</dbReference>
<organism evidence="7 8">
    <name type="scientific">Stappia taiwanensis</name>
    <dbReference type="NCBI Taxonomy" id="992267"/>
    <lineage>
        <taxon>Bacteria</taxon>
        <taxon>Pseudomonadati</taxon>
        <taxon>Pseudomonadota</taxon>
        <taxon>Alphaproteobacteria</taxon>
        <taxon>Hyphomicrobiales</taxon>
        <taxon>Stappiaceae</taxon>
        <taxon>Stappia</taxon>
    </lineage>
</organism>
<dbReference type="UniPathway" id="UPA00035">
    <property type="reaction ID" value="UER00040"/>
</dbReference>
<dbReference type="Pfam" id="PF04715">
    <property type="entry name" value="Anth_synt_I_N"/>
    <property type="match status" value="1"/>
</dbReference>
<dbReference type="EC" id="4.1.3.27" evidence="2 3"/>
<evidence type="ECO:0000259" key="4">
    <source>
        <dbReference type="Pfam" id="PF00117"/>
    </source>
</evidence>
<evidence type="ECO:0000313" key="8">
    <source>
        <dbReference type="Proteomes" id="UP000559404"/>
    </source>
</evidence>
<dbReference type="PIRSF" id="PIRSF036934">
    <property type="entry name" value="TrpE-G"/>
    <property type="match status" value="1"/>
</dbReference>
<evidence type="ECO:0000259" key="5">
    <source>
        <dbReference type="Pfam" id="PF00425"/>
    </source>
</evidence>
<dbReference type="GO" id="GO:0004049">
    <property type="term" value="F:anthranilate synthase activity"/>
    <property type="evidence" value="ECO:0007669"/>
    <property type="project" value="UniProtKB-UniRule"/>
</dbReference>
<comment type="caution">
    <text evidence="7">The sequence shown here is derived from an EMBL/GenBank/DDBJ whole genome shotgun (WGS) entry which is preliminary data.</text>
</comment>
<keyword evidence="3" id="KW-0822">Tryptophan biosynthesis</keyword>
<keyword evidence="3" id="KW-0028">Amino-acid biosynthesis</keyword>
<dbReference type="Pfam" id="PF00425">
    <property type="entry name" value="Chorismate_bind"/>
    <property type="match status" value="1"/>
</dbReference>
<reference evidence="7 8" key="1">
    <citation type="submission" date="2020-07" db="EMBL/GenBank/DDBJ databases">
        <authorList>
            <person name="Li M."/>
        </authorList>
    </citation>
    <scope>NUCLEOTIDE SEQUENCE [LARGE SCALE GENOMIC DNA]</scope>
    <source>
        <strain evidence="7 8">DSM 23284</strain>
    </source>
</reference>
<dbReference type="SUPFAM" id="SSF56322">
    <property type="entry name" value="ADC synthase"/>
    <property type="match status" value="1"/>
</dbReference>
<dbReference type="Gene3D" id="3.40.50.880">
    <property type="match status" value="1"/>
</dbReference>
<dbReference type="InterPro" id="IPR005801">
    <property type="entry name" value="ADC_synthase"/>
</dbReference>
<dbReference type="InterPro" id="IPR015890">
    <property type="entry name" value="Chorismate_C"/>
</dbReference>
<keyword evidence="8" id="KW-1185">Reference proteome</keyword>
<comment type="catalytic activity">
    <reaction evidence="3">
        <text>chorismate + L-glutamine = anthranilate + pyruvate + L-glutamate + H(+)</text>
        <dbReference type="Rhea" id="RHEA:21732"/>
        <dbReference type="ChEBI" id="CHEBI:15361"/>
        <dbReference type="ChEBI" id="CHEBI:15378"/>
        <dbReference type="ChEBI" id="CHEBI:16567"/>
        <dbReference type="ChEBI" id="CHEBI:29748"/>
        <dbReference type="ChEBI" id="CHEBI:29985"/>
        <dbReference type="ChEBI" id="CHEBI:58359"/>
        <dbReference type="EC" id="4.1.3.27"/>
    </reaction>
</comment>
<dbReference type="NCBIfam" id="NF010081">
    <property type="entry name" value="PRK13566.1"/>
    <property type="match status" value="1"/>
</dbReference>
<dbReference type="CDD" id="cd01743">
    <property type="entry name" value="GATase1_Anthranilate_Synthase"/>
    <property type="match status" value="1"/>
</dbReference>
<dbReference type="PANTHER" id="PTHR11236">
    <property type="entry name" value="AMINOBENZOATE/ANTHRANILATE SYNTHASE"/>
    <property type="match status" value="1"/>
</dbReference>
<dbReference type="PRINTS" id="PR00097">
    <property type="entry name" value="ANTSNTHASEII"/>
</dbReference>
<dbReference type="InterPro" id="IPR006221">
    <property type="entry name" value="TrpG/PapA_dom"/>
</dbReference>
<keyword evidence="3 7" id="KW-0456">Lyase</keyword>